<evidence type="ECO:0000313" key="3">
    <source>
        <dbReference type="EMBL" id="GAA4496349.1"/>
    </source>
</evidence>
<evidence type="ECO:0000313" key="4">
    <source>
        <dbReference type="Proteomes" id="UP001500503"/>
    </source>
</evidence>
<keyword evidence="1" id="KW-1133">Transmembrane helix</keyword>
<dbReference type="EMBL" id="BAABHF010000022">
    <property type="protein sequence ID" value="GAA4496349.1"/>
    <property type="molecule type" value="Genomic_DNA"/>
</dbReference>
<feature type="domain" description="Fatty acid desaturase" evidence="2">
    <location>
        <begin position="72"/>
        <end position="334"/>
    </location>
</feature>
<dbReference type="PANTHER" id="PTHR19353">
    <property type="entry name" value="FATTY ACID DESATURASE 2"/>
    <property type="match status" value="1"/>
</dbReference>
<dbReference type="RefSeq" id="WP_345465418.1">
    <property type="nucleotide sequence ID" value="NZ_BAABHF010000022.1"/>
</dbReference>
<dbReference type="CDD" id="cd03506">
    <property type="entry name" value="Delta6-FADS-like"/>
    <property type="match status" value="1"/>
</dbReference>
<gene>
    <name evidence="3" type="ORF">GCM10023191_038280</name>
</gene>
<feature type="transmembrane region" description="Helical" evidence="1">
    <location>
        <begin position="52"/>
        <end position="70"/>
    </location>
</feature>
<sequence length="361" mass="39708">MTSNALRSAGIAAGAGGEECIAARGSDYAVLARQVKNAGMLDRRPGYYSLKIAANLGLFALAGTAFVLLGRSWWQMLVAAFLGIVFTQIAFVGHDAGHRQIAGSRRVNDLLGLVHGNLLIGLSYGWWVTKHNRHHANPNHEDRDPDVANGAIAFTTDHVRSRRRWATRTLARHQAYLFFPLLLLEGVNLHVASVRALFGDDMGRTRSKPVEALMLGVHLAGYLTALLVVLTPLQALVFVVVHQCVFGLYMGCTFAPNHKGMPTVREADKLDYLRRQVLTSRNIRGGRFADFVLGGLNYQIEHHLFPSMPRPSLRRAQELVRAHCGKHGLTYHESSIVGSYGQVLRHLHAVGAPLRRVPDAG</sequence>
<dbReference type="PANTHER" id="PTHR19353:SF19">
    <property type="entry name" value="DELTA(5) FATTY ACID DESATURASE C-RELATED"/>
    <property type="match status" value="1"/>
</dbReference>
<dbReference type="Pfam" id="PF00487">
    <property type="entry name" value="FA_desaturase"/>
    <property type="match status" value="1"/>
</dbReference>
<evidence type="ECO:0000259" key="2">
    <source>
        <dbReference type="Pfam" id="PF00487"/>
    </source>
</evidence>
<dbReference type="Proteomes" id="UP001500503">
    <property type="component" value="Unassembled WGS sequence"/>
</dbReference>
<keyword evidence="1" id="KW-0472">Membrane</keyword>
<comment type="caution">
    <text evidence="3">The sequence shown here is derived from an EMBL/GenBank/DDBJ whole genome shotgun (WGS) entry which is preliminary data.</text>
</comment>
<feature type="transmembrane region" description="Helical" evidence="1">
    <location>
        <begin position="76"/>
        <end position="97"/>
    </location>
</feature>
<feature type="transmembrane region" description="Helical" evidence="1">
    <location>
        <begin position="210"/>
        <end position="230"/>
    </location>
</feature>
<dbReference type="PIRSF" id="PIRSF015921">
    <property type="entry name" value="FA_sphinglp_des"/>
    <property type="match status" value="1"/>
</dbReference>
<feature type="transmembrane region" description="Helical" evidence="1">
    <location>
        <begin position="175"/>
        <end position="198"/>
    </location>
</feature>
<protein>
    <submittedName>
        <fullName evidence="3">Acyl-CoA desaturase</fullName>
    </submittedName>
</protein>
<reference evidence="4" key="1">
    <citation type="journal article" date="2019" name="Int. J. Syst. Evol. Microbiol.">
        <title>The Global Catalogue of Microorganisms (GCM) 10K type strain sequencing project: providing services to taxonomists for standard genome sequencing and annotation.</title>
        <authorList>
            <consortium name="The Broad Institute Genomics Platform"/>
            <consortium name="The Broad Institute Genome Sequencing Center for Infectious Disease"/>
            <person name="Wu L."/>
            <person name="Ma J."/>
        </authorList>
    </citation>
    <scope>NUCLEOTIDE SEQUENCE [LARGE SCALE GENOMIC DNA]</scope>
    <source>
        <strain evidence="4">JCM 17933</strain>
    </source>
</reference>
<organism evidence="3 4">
    <name type="scientific">Actinoallomurus oryzae</name>
    <dbReference type="NCBI Taxonomy" id="502180"/>
    <lineage>
        <taxon>Bacteria</taxon>
        <taxon>Bacillati</taxon>
        <taxon>Actinomycetota</taxon>
        <taxon>Actinomycetes</taxon>
        <taxon>Streptosporangiales</taxon>
        <taxon>Thermomonosporaceae</taxon>
        <taxon>Actinoallomurus</taxon>
    </lineage>
</organism>
<dbReference type="InterPro" id="IPR005804">
    <property type="entry name" value="FA_desaturase_dom"/>
</dbReference>
<keyword evidence="1" id="KW-0812">Transmembrane</keyword>
<proteinExistence type="predicted"/>
<keyword evidence="4" id="KW-1185">Reference proteome</keyword>
<name>A0ABP8Q3I9_9ACTN</name>
<evidence type="ECO:0000256" key="1">
    <source>
        <dbReference type="SAM" id="Phobius"/>
    </source>
</evidence>
<feature type="transmembrane region" description="Helical" evidence="1">
    <location>
        <begin position="109"/>
        <end position="127"/>
    </location>
</feature>
<dbReference type="InterPro" id="IPR012171">
    <property type="entry name" value="Fatty_acid_desaturase"/>
</dbReference>
<accession>A0ABP8Q3I9</accession>